<dbReference type="GO" id="GO:0044331">
    <property type="term" value="P:cell-cell adhesion mediated by cadherin"/>
    <property type="evidence" value="ECO:0007669"/>
    <property type="project" value="TreeGrafter"/>
</dbReference>
<evidence type="ECO:0000256" key="4">
    <source>
        <dbReference type="ARBA" id="ARBA00022737"/>
    </source>
</evidence>
<dbReference type="OrthoDB" id="26203at2759"/>
<feature type="non-terminal residue" evidence="10">
    <location>
        <position position="63"/>
    </location>
</feature>
<dbReference type="InterPro" id="IPR015919">
    <property type="entry name" value="Cadherin-like_sf"/>
</dbReference>
<dbReference type="CDD" id="cd11304">
    <property type="entry name" value="Cadherin_repeat"/>
    <property type="match status" value="1"/>
</dbReference>
<dbReference type="GO" id="GO:0016477">
    <property type="term" value="P:cell migration"/>
    <property type="evidence" value="ECO:0007669"/>
    <property type="project" value="TreeGrafter"/>
</dbReference>
<gene>
    <name evidence="10" type="primary">stan</name>
    <name evidence="10" type="ORF">T11_6569</name>
</gene>
<feature type="non-terminal residue" evidence="10">
    <location>
        <position position="1"/>
    </location>
</feature>
<keyword evidence="11" id="KW-1185">Reference proteome</keyword>
<dbReference type="GO" id="GO:0005912">
    <property type="term" value="C:adherens junction"/>
    <property type="evidence" value="ECO:0007669"/>
    <property type="project" value="TreeGrafter"/>
</dbReference>
<comment type="caution">
    <text evidence="10">The sequence shown here is derived from an EMBL/GenBank/DDBJ whole genome shotgun (WGS) entry which is preliminary data.</text>
</comment>
<organism evidence="10 11">
    <name type="scientific">Trichinella zimbabwensis</name>
    <dbReference type="NCBI Taxonomy" id="268475"/>
    <lineage>
        <taxon>Eukaryota</taxon>
        <taxon>Metazoa</taxon>
        <taxon>Ecdysozoa</taxon>
        <taxon>Nematoda</taxon>
        <taxon>Enoplea</taxon>
        <taxon>Dorylaimia</taxon>
        <taxon>Trichinellida</taxon>
        <taxon>Trichinellidae</taxon>
        <taxon>Trichinella</taxon>
    </lineage>
</organism>
<evidence type="ECO:0000256" key="7">
    <source>
        <dbReference type="ARBA" id="ARBA00023136"/>
    </source>
</evidence>
<dbReference type="PROSITE" id="PS50268">
    <property type="entry name" value="CADHERIN_2"/>
    <property type="match status" value="1"/>
</dbReference>
<evidence type="ECO:0000313" key="11">
    <source>
        <dbReference type="Proteomes" id="UP000055024"/>
    </source>
</evidence>
<evidence type="ECO:0000256" key="2">
    <source>
        <dbReference type="ARBA" id="ARBA00022692"/>
    </source>
</evidence>
<evidence type="ECO:0000313" key="10">
    <source>
        <dbReference type="EMBL" id="KRY64263.1"/>
    </source>
</evidence>
<dbReference type="GO" id="GO:0005509">
    <property type="term" value="F:calcium ion binding"/>
    <property type="evidence" value="ECO:0007669"/>
    <property type="project" value="UniProtKB-UniRule"/>
</dbReference>
<dbReference type="EMBL" id="JYDP01007938">
    <property type="protein sequence ID" value="KRY64263.1"/>
    <property type="molecule type" value="Genomic_DNA"/>
</dbReference>
<evidence type="ECO:0000256" key="6">
    <source>
        <dbReference type="ARBA" id="ARBA00022989"/>
    </source>
</evidence>
<accession>A0A0V1DRS1</accession>
<dbReference type="PANTHER" id="PTHR24027">
    <property type="entry name" value="CADHERIN-23"/>
    <property type="match status" value="1"/>
</dbReference>
<keyword evidence="2" id="KW-0812">Transmembrane</keyword>
<reference evidence="10 11" key="1">
    <citation type="submission" date="2015-01" db="EMBL/GenBank/DDBJ databases">
        <title>Evolution of Trichinella species and genotypes.</title>
        <authorList>
            <person name="Korhonen P.K."/>
            <person name="Edoardo P."/>
            <person name="Giuseppe L.R."/>
            <person name="Gasser R.B."/>
        </authorList>
    </citation>
    <scope>NUCLEOTIDE SEQUENCE [LARGE SCALE GENOMIC DNA]</scope>
    <source>
        <strain evidence="10">ISS1029</strain>
    </source>
</reference>
<protein>
    <submittedName>
        <fullName evidence="10">Protocadherin-like wing polarity protein stan</fullName>
    </submittedName>
</protein>
<keyword evidence="7" id="KW-0472">Membrane</keyword>
<dbReference type="InterPro" id="IPR039808">
    <property type="entry name" value="Cadherin"/>
</dbReference>
<dbReference type="GO" id="GO:0007043">
    <property type="term" value="P:cell-cell junction assembly"/>
    <property type="evidence" value="ECO:0007669"/>
    <property type="project" value="TreeGrafter"/>
</dbReference>
<dbReference type="GO" id="GO:0045296">
    <property type="term" value="F:cadherin binding"/>
    <property type="evidence" value="ECO:0007669"/>
    <property type="project" value="TreeGrafter"/>
</dbReference>
<keyword evidence="6" id="KW-1133">Transmembrane helix</keyword>
<dbReference type="Gene3D" id="2.60.40.60">
    <property type="entry name" value="Cadherins"/>
    <property type="match status" value="1"/>
</dbReference>
<dbReference type="Proteomes" id="UP000055024">
    <property type="component" value="Unassembled WGS sequence"/>
</dbReference>
<sequence length="63" mass="6821">TVRVQVEDVNSAPTFAEHSSTIHVRESEPVGSTVTVVRAIDPDDGENARLQYQLEGGEPVFAI</sequence>
<dbReference type="Pfam" id="PF00028">
    <property type="entry name" value="Cadherin"/>
    <property type="match status" value="1"/>
</dbReference>
<dbReference type="PANTHER" id="PTHR24027:SF422">
    <property type="entry name" value="CADHERIN DOMAIN-CONTAINING PROTEIN"/>
    <property type="match status" value="1"/>
</dbReference>
<evidence type="ECO:0000256" key="8">
    <source>
        <dbReference type="PROSITE-ProRule" id="PRU00043"/>
    </source>
</evidence>
<dbReference type="GO" id="GO:0034332">
    <property type="term" value="P:adherens junction organization"/>
    <property type="evidence" value="ECO:0007669"/>
    <property type="project" value="TreeGrafter"/>
</dbReference>
<comment type="subcellular location">
    <subcellularLocation>
        <location evidence="1">Membrane</location>
        <topology evidence="1">Single-pass membrane protein</topology>
    </subcellularLocation>
</comment>
<keyword evidence="5 8" id="KW-0106">Calcium</keyword>
<dbReference type="GO" id="GO:0008013">
    <property type="term" value="F:beta-catenin binding"/>
    <property type="evidence" value="ECO:0007669"/>
    <property type="project" value="TreeGrafter"/>
</dbReference>
<dbReference type="GO" id="GO:0016342">
    <property type="term" value="C:catenin complex"/>
    <property type="evidence" value="ECO:0007669"/>
    <property type="project" value="TreeGrafter"/>
</dbReference>
<dbReference type="AlphaFoldDB" id="A0A0V1DRS1"/>
<keyword evidence="3" id="KW-0732">Signal</keyword>
<keyword evidence="4" id="KW-0677">Repeat</keyword>
<proteinExistence type="predicted"/>
<evidence type="ECO:0000256" key="1">
    <source>
        <dbReference type="ARBA" id="ARBA00004167"/>
    </source>
</evidence>
<dbReference type="InterPro" id="IPR002126">
    <property type="entry name" value="Cadherin-like_dom"/>
</dbReference>
<name>A0A0V1DRS1_9BILA</name>
<evidence type="ECO:0000259" key="9">
    <source>
        <dbReference type="PROSITE" id="PS50268"/>
    </source>
</evidence>
<evidence type="ECO:0000256" key="3">
    <source>
        <dbReference type="ARBA" id="ARBA00022729"/>
    </source>
</evidence>
<evidence type="ECO:0000256" key="5">
    <source>
        <dbReference type="ARBA" id="ARBA00022837"/>
    </source>
</evidence>
<dbReference type="GO" id="GO:0007156">
    <property type="term" value="P:homophilic cell adhesion via plasma membrane adhesion molecules"/>
    <property type="evidence" value="ECO:0007669"/>
    <property type="project" value="InterPro"/>
</dbReference>
<dbReference type="GO" id="GO:0000902">
    <property type="term" value="P:cell morphogenesis"/>
    <property type="evidence" value="ECO:0007669"/>
    <property type="project" value="TreeGrafter"/>
</dbReference>
<dbReference type="SUPFAM" id="SSF49313">
    <property type="entry name" value="Cadherin-like"/>
    <property type="match status" value="1"/>
</dbReference>
<feature type="domain" description="Cadherin" evidence="9">
    <location>
        <begin position="16"/>
        <end position="63"/>
    </location>
</feature>
<dbReference type="GO" id="GO:0016339">
    <property type="term" value="P:calcium-dependent cell-cell adhesion via plasma membrane cell adhesion molecules"/>
    <property type="evidence" value="ECO:0007669"/>
    <property type="project" value="TreeGrafter"/>
</dbReference>